<reference evidence="7" key="1">
    <citation type="journal article" date="2015" name="Genom Data">
        <title>Draft genome sequences of Phytophthora kernoviae and Phytophthora ramorum lineage EU2 from Scotland.</title>
        <authorList>
            <person name="Sambles C."/>
            <person name="Schlenzig A."/>
            <person name="O'Neill P."/>
            <person name="Grant M."/>
            <person name="Studholme D.J."/>
        </authorList>
    </citation>
    <scope>NUCLEOTIDE SEQUENCE</scope>
    <source>
        <strain evidence="7">00238/432</strain>
    </source>
</reference>
<comment type="caution">
    <text evidence="7">The sequence shown here is derived from an EMBL/GenBank/DDBJ whole genome shotgun (WGS) entry which is preliminary data.</text>
</comment>
<dbReference type="EMBL" id="AOFI03001443">
    <property type="protein sequence ID" value="KAF4314759.1"/>
    <property type="molecule type" value="Genomic_DNA"/>
</dbReference>
<dbReference type="Proteomes" id="UP000702964">
    <property type="component" value="Unassembled WGS sequence"/>
</dbReference>
<comment type="similarity">
    <text evidence="2 5">Belongs to the RxLR effector family.</text>
</comment>
<evidence type="ECO:0000256" key="5">
    <source>
        <dbReference type="RuleBase" id="RU367124"/>
    </source>
</evidence>
<protein>
    <recommendedName>
        <fullName evidence="5">RxLR effector protein</fullName>
    </recommendedName>
</protein>
<name>A0A8J4RXP3_9STRA</name>
<comment type="domain">
    <text evidence="5">The RxLR-dEER motif acts to carry the protein into the host cell cytoplasm through binding to cell surface phosphatidylinositol-3-phosphate.</text>
</comment>
<organism evidence="7 8">
    <name type="scientific">Phytophthora kernoviae 00238/432</name>
    <dbReference type="NCBI Taxonomy" id="1284355"/>
    <lineage>
        <taxon>Eukaryota</taxon>
        <taxon>Sar</taxon>
        <taxon>Stramenopiles</taxon>
        <taxon>Oomycota</taxon>
        <taxon>Peronosporomycetes</taxon>
        <taxon>Peronosporales</taxon>
        <taxon>Peronosporaceae</taxon>
        <taxon>Phytophthora</taxon>
    </lineage>
</organism>
<dbReference type="InterPro" id="IPR031825">
    <property type="entry name" value="RXLR"/>
</dbReference>
<feature type="region of interest" description="Disordered" evidence="6">
    <location>
        <begin position="1"/>
        <end position="43"/>
    </location>
</feature>
<keyword evidence="3 5" id="KW-0964">Secreted</keyword>
<proteinExistence type="inferred from homology"/>
<sequence length="139" mass="16214">NAVLADSPAEARALNAVNNERGAKRSLRTTKEESDEDDSDDDEERIVALTRLKTKWKLHSMRKEADKDFKNQAKEILKLDKAKEKEQKQIDDLIKNLYTPEKVSAKLGLDKLDDPMTSINWPFYQAFDRRYEKYITFGY</sequence>
<evidence type="ECO:0000256" key="6">
    <source>
        <dbReference type="SAM" id="MobiDB-lite"/>
    </source>
</evidence>
<feature type="non-terminal residue" evidence="7">
    <location>
        <position position="1"/>
    </location>
</feature>
<feature type="compositionally biased region" description="Acidic residues" evidence="6">
    <location>
        <begin position="33"/>
        <end position="43"/>
    </location>
</feature>
<evidence type="ECO:0000256" key="1">
    <source>
        <dbReference type="ARBA" id="ARBA00004613"/>
    </source>
</evidence>
<evidence type="ECO:0000313" key="8">
    <source>
        <dbReference type="Proteomes" id="UP000702964"/>
    </source>
</evidence>
<comment type="subcellular location">
    <subcellularLocation>
        <location evidence="1 5">Secreted</location>
    </subcellularLocation>
</comment>
<evidence type="ECO:0000256" key="2">
    <source>
        <dbReference type="ARBA" id="ARBA00010400"/>
    </source>
</evidence>
<dbReference type="AlphaFoldDB" id="A0A8J4RXP3"/>
<comment type="function">
    <text evidence="5">Effector that suppresses plant defense responses during pathogen infection.</text>
</comment>
<evidence type="ECO:0000313" key="7">
    <source>
        <dbReference type="EMBL" id="KAF4314759.1"/>
    </source>
</evidence>
<evidence type="ECO:0000256" key="4">
    <source>
        <dbReference type="ARBA" id="ARBA00022729"/>
    </source>
</evidence>
<dbReference type="Pfam" id="PF16810">
    <property type="entry name" value="RXLR"/>
    <property type="match status" value="1"/>
</dbReference>
<accession>A0A8J4RXP3</accession>
<reference evidence="7" key="2">
    <citation type="submission" date="2020-02" db="EMBL/GenBank/DDBJ databases">
        <authorList>
            <person name="Studholme D.J."/>
        </authorList>
    </citation>
    <scope>NUCLEOTIDE SEQUENCE</scope>
    <source>
        <strain evidence="7">00238/432</strain>
    </source>
</reference>
<gene>
    <name evidence="7" type="ORF">G195_011701</name>
</gene>
<evidence type="ECO:0000256" key="3">
    <source>
        <dbReference type="ARBA" id="ARBA00022525"/>
    </source>
</evidence>
<keyword evidence="4" id="KW-0732">Signal</keyword>